<proteinExistence type="predicted"/>
<evidence type="ECO:0000313" key="2">
    <source>
        <dbReference type="Proteomes" id="UP000253934"/>
    </source>
</evidence>
<reference evidence="1" key="1">
    <citation type="submission" date="2018-04" db="EMBL/GenBank/DDBJ databases">
        <title>Draft genome sequence of the Candidatus Spirobacillus cienkowskii, a pathogen of freshwater Daphnia species, reconstructed from hemolymph metagenomic reads.</title>
        <authorList>
            <person name="Bresciani L."/>
            <person name="Lemos L.N."/>
            <person name="Wale N."/>
            <person name="Lin J.Y."/>
            <person name="Fernandes G.R."/>
            <person name="Duffy M.A."/>
            <person name="Rodrigues J.M."/>
        </authorList>
    </citation>
    <scope>NUCLEOTIDE SEQUENCE [LARGE SCALE GENOMIC DNA]</scope>
    <source>
        <strain evidence="1">Binning01</strain>
    </source>
</reference>
<protein>
    <submittedName>
        <fullName evidence="1">Uncharacterized protein</fullName>
    </submittedName>
</protein>
<dbReference type="EMBL" id="QOVW01000097">
    <property type="protein sequence ID" value="RDB35195.1"/>
    <property type="molecule type" value="Genomic_DNA"/>
</dbReference>
<dbReference type="AlphaFoldDB" id="A0A369KR59"/>
<sequence length="441" mass="49591">MENINSSVEHIFFICACGGGQAGNSNPESAEKVANEISIPAPAVPAPAIPAPAVPAPVLPTGSSPVENPVIEKSKFKAMVGFPDSVPGFVPELVDVEEYGAGLLNTWICLEGKKGNLAGYEEGESEEISNKRYAKRIPRRYNCGIKNFDGIMKIYVINEHGKNEHDKKIKINSVSSNLESVKVTIREDLNLMSARIVPENNDPWPHIQIYVKDHLNEDIQIKGTFLDPEGKEGEFNATIKVHSISEEVYERWQKPEVSPVRVEFAEKNFIFSIFGRDEKELYVWKCPLDFDGNLEGLANSWPNEEEKKAAFDKATLKKGCGLIRHNKDSSFIPLNWMGNEVITKRRFERPSPIDYEKGYTESEKLYNAYGIQLPDDLIGFDSRRTAGILVEKFPRAIAVDRGVRIPIQIVDDQDRASISYLNLRFLLITDTLLEKWSYKGD</sequence>
<comment type="caution">
    <text evidence="1">The sequence shown here is derived from an EMBL/GenBank/DDBJ whole genome shotgun (WGS) entry which is preliminary data.</text>
</comment>
<accession>A0A369KR59</accession>
<keyword evidence="2" id="KW-1185">Reference proteome</keyword>
<name>A0A369KR59_9BACT</name>
<organism evidence="1 2">
    <name type="scientific">Spirobacillus cienkowskii</name>
    <dbReference type="NCBI Taxonomy" id="495820"/>
    <lineage>
        <taxon>Bacteria</taxon>
        <taxon>Pseudomonadati</taxon>
        <taxon>Bdellovibrionota</taxon>
        <taxon>Oligoflexia</taxon>
        <taxon>Silvanigrellales</taxon>
        <taxon>Spirobacillus</taxon>
    </lineage>
</organism>
<evidence type="ECO:0000313" key="1">
    <source>
        <dbReference type="EMBL" id="RDB35195.1"/>
    </source>
</evidence>
<dbReference type="Proteomes" id="UP000253934">
    <property type="component" value="Unassembled WGS sequence"/>
</dbReference>
<gene>
    <name evidence="1" type="ORF">DCC88_11375</name>
</gene>